<accession>A0ABN8NFZ6</accession>
<dbReference type="Proteomes" id="UP001159405">
    <property type="component" value="Unassembled WGS sequence"/>
</dbReference>
<dbReference type="PANTHER" id="PTHR21301:SF10">
    <property type="entry name" value="REVERSE TRANSCRIPTASE DOMAIN-CONTAINING PROTEIN"/>
    <property type="match status" value="1"/>
</dbReference>
<feature type="non-terminal residue" evidence="1">
    <location>
        <position position="248"/>
    </location>
</feature>
<name>A0ABN8NFZ6_9CNID</name>
<keyword evidence="2" id="KW-1185">Reference proteome</keyword>
<organism evidence="1 2">
    <name type="scientific">Porites lobata</name>
    <dbReference type="NCBI Taxonomy" id="104759"/>
    <lineage>
        <taxon>Eukaryota</taxon>
        <taxon>Metazoa</taxon>
        <taxon>Cnidaria</taxon>
        <taxon>Anthozoa</taxon>
        <taxon>Hexacorallia</taxon>
        <taxon>Scleractinia</taxon>
        <taxon>Fungiina</taxon>
        <taxon>Poritidae</taxon>
        <taxon>Porites</taxon>
    </lineage>
</organism>
<sequence>MDKTDYNDKMDSLVNDKQTYEVLKRDPTPALQRKLNNKLLTLKKTDKIDFRRYNRLRCSVPQLPKLYGLPKLHKPNIPKRPIVSFYCTEKAIKNSAVELSLPTDDIMDLLNLCLTSTYFQHNGKHYKQLHGKAMGSPVSVVVAEIFMQNIEEQALATYTRTVPLWLRYVDDTFTAVHKDGIDDFHEHLNRQNADIQFTKEIEENDKIPFLDCLVTRDNNKLKTTIYRKPTHTDRLLDQSSYNPTSHKA</sequence>
<evidence type="ECO:0000313" key="2">
    <source>
        <dbReference type="Proteomes" id="UP001159405"/>
    </source>
</evidence>
<evidence type="ECO:0008006" key="3">
    <source>
        <dbReference type="Google" id="ProtNLM"/>
    </source>
</evidence>
<reference evidence="1 2" key="1">
    <citation type="submission" date="2022-05" db="EMBL/GenBank/DDBJ databases">
        <authorList>
            <consortium name="Genoscope - CEA"/>
            <person name="William W."/>
        </authorList>
    </citation>
    <scope>NUCLEOTIDE SEQUENCE [LARGE SCALE GENOMIC DNA]</scope>
</reference>
<evidence type="ECO:0000313" key="1">
    <source>
        <dbReference type="EMBL" id="CAH3105924.1"/>
    </source>
</evidence>
<dbReference type="EMBL" id="CALNXK010000018">
    <property type="protein sequence ID" value="CAH3105924.1"/>
    <property type="molecule type" value="Genomic_DNA"/>
</dbReference>
<protein>
    <recommendedName>
        <fullName evidence="3">Reverse transcriptase domain-containing protein</fullName>
    </recommendedName>
</protein>
<gene>
    <name evidence="1" type="ORF">PLOB_00013912</name>
</gene>
<dbReference type="PANTHER" id="PTHR21301">
    <property type="entry name" value="REVERSE TRANSCRIPTASE"/>
    <property type="match status" value="1"/>
</dbReference>
<comment type="caution">
    <text evidence="1">The sequence shown here is derived from an EMBL/GenBank/DDBJ whole genome shotgun (WGS) entry which is preliminary data.</text>
</comment>
<proteinExistence type="predicted"/>